<comment type="caution">
    <text evidence="10">The sequence shown here is derived from an EMBL/GenBank/DDBJ whole genome shotgun (WGS) entry which is preliminary data.</text>
</comment>
<sequence>MASYCELLMSLILATLLLLSSISLISLSEASKNGGVTVDLIHRDSPLSPSYDPSTTRFERLRSSFRRSISRQSAIRSASLKSTSKSPDSFEATLTPIGGEYLIKVNIGTPPVETLAIADTGSDLTWTQCVPCTQCYKQNAPLFNPTKTRTYRSVSCTSQQCQSLGAESSSCDKSNSCLYQVSYGDSSYSNGCVWLRAQQRRDFQRDGSGIVGLGGGAVSIVRQLETTIGGKFSYCLTTLDSESSSKISFGPNAIVMGPDVSSTPLVQKSPNTFYYLTLEVLVFGNEALAYNYIRNSNNKESVEEGNIIIDSGTTLTYLPSSLYEGLESTLEKSISGNRVSDPQGLFGLCYELPSNGEFNAPPIIAHFTGADVELTHENTFLEVEKGVVCLTFVPSEDLAIFGNLHQMNFLIGYDLENKKVDFLPTDCSKTQRGISHLD</sequence>
<comment type="similarity">
    <text evidence="2">Belongs to the peptidase A1 family.</text>
</comment>
<dbReference type="PROSITE" id="PS51767">
    <property type="entry name" value="PEPTIDASE_A1"/>
    <property type="match status" value="1"/>
</dbReference>
<accession>A0AAW2TZU2</accession>
<dbReference type="InterPro" id="IPR051708">
    <property type="entry name" value="Plant_Aspart_Prot_A1"/>
</dbReference>
<keyword evidence="5" id="KW-0064">Aspartyl protease</keyword>
<comment type="subcellular location">
    <subcellularLocation>
        <location evidence="1">Secreted</location>
    </subcellularLocation>
</comment>
<dbReference type="SUPFAM" id="SSF50630">
    <property type="entry name" value="Acid proteases"/>
    <property type="match status" value="1"/>
</dbReference>
<reference evidence="10" key="1">
    <citation type="submission" date="2020-06" db="EMBL/GenBank/DDBJ databases">
        <authorList>
            <person name="Li T."/>
            <person name="Hu X."/>
            <person name="Zhang T."/>
            <person name="Song X."/>
            <person name="Zhang H."/>
            <person name="Dai N."/>
            <person name="Sheng W."/>
            <person name="Hou X."/>
            <person name="Wei L."/>
        </authorList>
    </citation>
    <scope>NUCLEOTIDE SEQUENCE</scope>
    <source>
        <strain evidence="10">KEN1</strain>
        <tissue evidence="10">Leaf</tissue>
    </source>
</reference>
<evidence type="ECO:0000256" key="4">
    <source>
        <dbReference type="ARBA" id="ARBA00022670"/>
    </source>
</evidence>
<dbReference type="Gene3D" id="2.40.70.10">
    <property type="entry name" value="Acid Proteases"/>
    <property type="match status" value="3"/>
</dbReference>
<evidence type="ECO:0000313" key="10">
    <source>
        <dbReference type="EMBL" id="KAL0410495.1"/>
    </source>
</evidence>
<dbReference type="InterPro" id="IPR034161">
    <property type="entry name" value="Pepsin-like_plant"/>
</dbReference>
<evidence type="ECO:0000256" key="3">
    <source>
        <dbReference type="ARBA" id="ARBA00022525"/>
    </source>
</evidence>
<dbReference type="GO" id="GO:0005576">
    <property type="term" value="C:extracellular region"/>
    <property type="evidence" value="ECO:0007669"/>
    <property type="project" value="UniProtKB-SubCell"/>
</dbReference>
<dbReference type="EMBL" id="JACGWN010000013">
    <property type="protein sequence ID" value="KAL0410495.1"/>
    <property type="molecule type" value="Genomic_DNA"/>
</dbReference>
<evidence type="ECO:0000256" key="7">
    <source>
        <dbReference type="ARBA" id="ARBA00023180"/>
    </source>
</evidence>
<dbReference type="InterPro" id="IPR033121">
    <property type="entry name" value="PEPTIDASE_A1"/>
</dbReference>
<dbReference type="Pfam" id="PF14541">
    <property type="entry name" value="TAXi_C"/>
    <property type="match status" value="1"/>
</dbReference>
<keyword evidence="3" id="KW-0964">Secreted</keyword>
<dbReference type="InterPro" id="IPR001969">
    <property type="entry name" value="Aspartic_peptidase_AS"/>
</dbReference>
<dbReference type="GO" id="GO:0006508">
    <property type="term" value="P:proteolysis"/>
    <property type="evidence" value="ECO:0007669"/>
    <property type="project" value="UniProtKB-KW"/>
</dbReference>
<gene>
    <name evidence="10" type="ORF">Slati_3639200</name>
</gene>
<proteinExistence type="inferred from homology"/>
<keyword evidence="7" id="KW-0325">Glycoprotein</keyword>
<feature type="chain" id="PRO_5043643635" evidence="8">
    <location>
        <begin position="31"/>
        <end position="438"/>
    </location>
</feature>
<keyword evidence="4" id="KW-0645">Protease</keyword>
<dbReference type="Pfam" id="PF14543">
    <property type="entry name" value="TAXi_N"/>
    <property type="match status" value="1"/>
</dbReference>
<dbReference type="InterPro" id="IPR032861">
    <property type="entry name" value="TAXi_N"/>
</dbReference>
<protein>
    <submittedName>
        <fullName evidence="10">Aspartic proteinase CDR1</fullName>
    </submittedName>
</protein>
<dbReference type="CDD" id="cd05476">
    <property type="entry name" value="pepsin_A_like_plant"/>
    <property type="match status" value="1"/>
</dbReference>
<dbReference type="PANTHER" id="PTHR47967:SF128">
    <property type="entry name" value="ASPARTIC PROTEINASE CDR1-LIKE"/>
    <property type="match status" value="1"/>
</dbReference>
<dbReference type="PROSITE" id="PS00141">
    <property type="entry name" value="ASP_PROTEASE"/>
    <property type="match status" value="2"/>
</dbReference>
<dbReference type="InterPro" id="IPR032799">
    <property type="entry name" value="TAXi_C"/>
</dbReference>
<evidence type="ECO:0000256" key="2">
    <source>
        <dbReference type="ARBA" id="ARBA00007447"/>
    </source>
</evidence>
<keyword evidence="8" id="KW-0732">Signal</keyword>
<dbReference type="PANTHER" id="PTHR47967">
    <property type="entry name" value="OS07G0603500 PROTEIN-RELATED"/>
    <property type="match status" value="1"/>
</dbReference>
<dbReference type="AlphaFoldDB" id="A0AAW2TZU2"/>
<dbReference type="FunFam" id="2.40.70.10:FF:000050">
    <property type="entry name" value="Aspartic proteinase CDR1"/>
    <property type="match status" value="1"/>
</dbReference>
<evidence type="ECO:0000256" key="1">
    <source>
        <dbReference type="ARBA" id="ARBA00004613"/>
    </source>
</evidence>
<dbReference type="InterPro" id="IPR021109">
    <property type="entry name" value="Peptidase_aspartic_dom_sf"/>
</dbReference>
<feature type="domain" description="Peptidase A1" evidence="9">
    <location>
        <begin position="101"/>
        <end position="423"/>
    </location>
</feature>
<keyword evidence="6" id="KW-0378">Hydrolase</keyword>
<reference evidence="10" key="2">
    <citation type="journal article" date="2024" name="Plant">
        <title>Genomic evolution and insights into agronomic trait innovations of Sesamum species.</title>
        <authorList>
            <person name="Miao H."/>
            <person name="Wang L."/>
            <person name="Qu L."/>
            <person name="Liu H."/>
            <person name="Sun Y."/>
            <person name="Le M."/>
            <person name="Wang Q."/>
            <person name="Wei S."/>
            <person name="Zheng Y."/>
            <person name="Lin W."/>
            <person name="Duan Y."/>
            <person name="Cao H."/>
            <person name="Xiong S."/>
            <person name="Wang X."/>
            <person name="Wei L."/>
            <person name="Li C."/>
            <person name="Ma Q."/>
            <person name="Ju M."/>
            <person name="Zhao R."/>
            <person name="Li G."/>
            <person name="Mu C."/>
            <person name="Tian Q."/>
            <person name="Mei H."/>
            <person name="Zhang T."/>
            <person name="Gao T."/>
            <person name="Zhang H."/>
        </authorList>
    </citation>
    <scope>NUCLEOTIDE SEQUENCE</scope>
    <source>
        <strain evidence="10">KEN1</strain>
    </source>
</reference>
<evidence type="ECO:0000259" key="9">
    <source>
        <dbReference type="PROSITE" id="PS51767"/>
    </source>
</evidence>
<organism evidence="10">
    <name type="scientific">Sesamum latifolium</name>
    <dbReference type="NCBI Taxonomy" id="2727402"/>
    <lineage>
        <taxon>Eukaryota</taxon>
        <taxon>Viridiplantae</taxon>
        <taxon>Streptophyta</taxon>
        <taxon>Embryophyta</taxon>
        <taxon>Tracheophyta</taxon>
        <taxon>Spermatophyta</taxon>
        <taxon>Magnoliopsida</taxon>
        <taxon>eudicotyledons</taxon>
        <taxon>Gunneridae</taxon>
        <taxon>Pentapetalae</taxon>
        <taxon>asterids</taxon>
        <taxon>lamiids</taxon>
        <taxon>Lamiales</taxon>
        <taxon>Pedaliaceae</taxon>
        <taxon>Sesamum</taxon>
    </lineage>
</organism>
<evidence type="ECO:0000256" key="6">
    <source>
        <dbReference type="ARBA" id="ARBA00022801"/>
    </source>
</evidence>
<evidence type="ECO:0000256" key="5">
    <source>
        <dbReference type="ARBA" id="ARBA00022750"/>
    </source>
</evidence>
<name>A0AAW2TZU2_9LAMI</name>
<dbReference type="GO" id="GO:0004190">
    <property type="term" value="F:aspartic-type endopeptidase activity"/>
    <property type="evidence" value="ECO:0007669"/>
    <property type="project" value="UniProtKB-KW"/>
</dbReference>
<feature type="signal peptide" evidence="8">
    <location>
        <begin position="1"/>
        <end position="30"/>
    </location>
</feature>
<evidence type="ECO:0000256" key="8">
    <source>
        <dbReference type="SAM" id="SignalP"/>
    </source>
</evidence>